<dbReference type="PANTHER" id="PTHR31126:SF1">
    <property type="entry name" value="TYROSINE SPECIFIC PROTEIN PHOSPHATASES DOMAIN-CONTAINING PROTEIN"/>
    <property type="match status" value="1"/>
</dbReference>
<accession>A0ABT6CE49</accession>
<protein>
    <submittedName>
        <fullName evidence="3">Tyrosine-protein phosphatase</fullName>
    </submittedName>
</protein>
<dbReference type="EMBL" id="JAROCY010000002">
    <property type="protein sequence ID" value="MDF8332203.1"/>
    <property type="molecule type" value="Genomic_DNA"/>
</dbReference>
<feature type="domain" description="Tyrosine specific protein phosphatases" evidence="2">
    <location>
        <begin position="123"/>
        <end position="187"/>
    </location>
</feature>
<gene>
    <name evidence="3" type="ORF">POM99_03240</name>
</gene>
<organism evidence="3 4">
    <name type="scientific">Novosphingobium cyanobacteriorum</name>
    <dbReference type="NCBI Taxonomy" id="3024215"/>
    <lineage>
        <taxon>Bacteria</taxon>
        <taxon>Pseudomonadati</taxon>
        <taxon>Pseudomonadota</taxon>
        <taxon>Alphaproteobacteria</taxon>
        <taxon>Sphingomonadales</taxon>
        <taxon>Sphingomonadaceae</taxon>
        <taxon>Novosphingobium</taxon>
    </lineage>
</organism>
<dbReference type="SUPFAM" id="SSF52799">
    <property type="entry name" value="(Phosphotyrosine protein) phosphatases II"/>
    <property type="match status" value="1"/>
</dbReference>
<evidence type="ECO:0000313" key="3">
    <source>
        <dbReference type="EMBL" id="MDF8332203.1"/>
    </source>
</evidence>
<comment type="similarity">
    <text evidence="1">Belongs to the protein-tyrosine phosphatase family.</text>
</comment>
<dbReference type="InterPro" id="IPR026893">
    <property type="entry name" value="Tyr/Ser_Pase_IphP-type"/>
</dbReference>
<dbReference type="Proteomes" id="UP001222770">
    <property type="component" value="Unassembled WGS sequence"/>
</dbReference>
<dbReference type="InterPro" id="IPR029021">
    <property type="entry name" value="Prot-tyrosine_phosphatase-like"/>
</dbReference>
<reference evidence="3 4" key="1">
    <citation type="submission" date="2023-03" db="EMBL/GenBank/DDBJ databases">
        <title>Novosphingobium cyanobacteriorum sp. nov., isolated from a eutrophic reservoir during the Microcystis bloom period.</title>
        <authorList>
            <person name="Kang M."/>
            <person name="Le V."/>
            <person name="Ko S.-R."/>
            <person name="Lee S.-A."/>
            <person name="Ahn C.-Y."/>
        </authorList>
    </citation>
    <scope>NUCLEOTIDE SEQUENCE [LARGE SCALE GENOMIC DNA]</scope>
    <source>
        <strain evidence="3 4">HBC54</strain>
    </source>
</reference>
<dbReference type="Gene3D" id="3.90.190.10">
    <property type="entry name" value="Protein tyrosine phosphatase superfamily"/>
    <property type="match status" value="1"/>
</dbReference>
<name>A0ABT6CE49_9SPHN</name>
<dbReference type="PROSITE" id="PS00383">
    <property type="entry name" value="TYR_PHOSPHATASE_1"/>
    <property type="match status" value="1"/>
</dbReference>
<keyword evidence="4" id="KW-1185">Reference proteome</keyword>
<evidence type="ECO:0000256" key="1">
    <source>
        <dbReference type="ARBA" id="ARBA00009580"/>
    </source>
</evidence>
<sequence>MVKNEGGGTQRNRYLGSNSRIMLAGGQNFREIGGFRTTDGRRLKRGRLWRSAKLDELTNQDVDAIFTLGIRTIADLRRASERSSSPTHEALLARTRVMTWDVQVPDQEVLMAELCRHDCSIEDHFATMINLYRRIPEQHSTQLTDIYAAIADGETPILIHCSAGKDRTGIAVALLLDALGIDQSDIMADYEETERLLDWARLAKTAVAGAGVSGGWIERLTPAALEVLKRSDQRYLEAALREVEEKYGSTAAFMRERLGLSQTSLEQIRAHLLESDAADG</sequence>
<dbReference type="InterPro" id="IPR016130">
    <property type="entry name" value="Tyr_Pase_AS"/>
</dbReference>
<dbReference type="PROSITE" id="PS50056">
    <property type="entry name" value="TYR_PHOSPHATASE_2"/>
    <property type="match status" value="1"/>
</dbReference>
<evidence type="ECO:0000313" key="4">
    <source>
        <dbReference type="Proteomes" id="UP001222770"/>
    </source>
</evidence>
<evidence type="ECO:0000259" key="2">
    <source>
        <dbReference type="PROSITE" id="PS50056"/>
    </source>
</evidence>
<proteinExistence type="inferred from homology"/>
<dbReference type="Pfam" id="PF13350">
    <property type="entry name" value="Y_phosphatase3"/>
    <property type="match status" value="1"/>
</dbReference>
<dbReference type="InterPro" id="IPR000387">
    <property type="entry name" value="Tyr_Pase_dom"/>
</dbReference>
<comment type="caution">
    <text evidence="3">The sequence shown here is derived from an EMBL/GenBank/DDBJ whole genome shotgun (WGS) entry which is preliminary data.</text>
</comment>
<dbReference type="RefSeq" id="WP_277275360.1">
    <property type="nucleotide sequence ID" value="NZ_JAROCY010000002.1"/>
</dbReference>
<dbReference type="PANTHER" id="PTHR31126">
    <property type="entry name" value="TYROSINE-PROTEIN PHOSPHATASE"/>
    <property type="match status" value="1"/>
</dbReference>